<dbReference type="KEGG" id="mros:EHO51_18650"/>
<proteinExistence type="predicted"/>
<gene>
    <name evidence="2" type="ORF">EHO51_18650</name>
</gene>
<keyword evidence="1" id="KW-0472">Membrane</keyword>
<feature type="transmembrane region" description="Helical" evidence="1">
    <location>
        <begin position="20"/>
        <end position="42"/>
    </location>
</feature>
<keyword evidence="2" id="KW-0614">Plasmid</keyword>
<evidence type="ECO:0000313" key="2">
    <source>
        <dbReference type="EMBL" id="AZG78852.1"/>
    </source>
</evidence>
<dbReference type="Proteomes" id="UP000273982">
    <property type="component" value="Plasmid pGW6_1"/>
</dbReference>
<dbReference type="EMBL" id="CP034087">
    <property type="protein sequence ID" value="AZG78852.1"/>
    <property type="molecule type" value="Genomic_DNA"/>
</dbReference>
<organism evidence="2 3">
    <name type="scientific">Methylocystis rosea</name>
    <dbReference type="NCBI Taxonomy" id="173366"/>
    <lineage>
        <taxon>Bacteria</taxon>
        <taxon>Pseudomonadati</taxon>
        <taxon>Pseudomonadota</taxon>
        <taxon>Alphaproteobacteria</taxon>
        <taxon>Hyphomicrobiales</taxon>
        <taxon>Methylocystaceae</taxon>
        <taxon>Methylocystis</taxon>
    </lineage>
</organism>
<keyword evidence="1" id="KW-0812">Transmembrane</keyword>
<accession>A0A3G8MCI3</accession>
<evidence type="ECO:0000256" key="1">
    <source>
        <dbReference type="SAM" id="Phobius"/>
    </source>
</evidence>
<geneLocation type="plasmid" evidence="3">
    <name>pgw6_1</name>
</geneLocation>
<keyword evidence="1" id="KW-1133">Transmembrane helix</keyword>
<sequence>MNFRNLPVNARWSASSLANSLFSGVLGVTALWLTATLITTAYGSRHQPNSCKPPIAMDDANENLYRAANEEESKKVIQSSMSFRIRGDHQCTQ</sequence>
<protein>
    <submittedName>
        <fullName evidence="2">Uncharacterized protein</fullName>
    </submittedName>
</protein>
<dbReference type="RefSeq" id="WP_124740361.1">
    <property type="nucleotide sequence ID" value="NZ_CP034087.1"/>
</dbReference>
<dbReference type="AlphaFoldDB" id="A0A3G8MCI3"/>
<evidence type="ECO:0000313" key="3">
    <source>
        <dbReference type="Proteomes" id="UP000273982"/>
    </source>
</evidence>
<name>A0A3G8MCI3_9HYPH</name>
<reference evidence="2 3" key="1">
    <citation type="submission" date="2018-11" db="EMBL/GenBank/DDBJ databases">
        <title>Genome squencing of methanotrophic bacteria isolated from alkaline groundwater in Korea.</title>
        <authorList>
            <person name="Nguyen L.N."/>
        </authorList>
    </citation>
    <scope>NUCLEOTIDE SEQUENCE [LARGE SCALE GENOMIC DNA]</scope>
    <source>
        <strain evidence="2 3">GW6</strain>
        <plasmid evidence="3">pgw6_1</plasmid>
    </source>
</reference>